<dbReference type="EMBL" id="CAADJD010000020">
    <property type="protein sequence ID" value="VFS68082.1"/>
    <property type="molecule type" value="Genomic_DNA"/>
</dbReference>
<feature type="region of interest" description="Disordered" evidence="1">
    <location>
        <begin position="1"/>
        <end position="25"/>
    </location>
</feature>
<name>A0A485B6V6_KLUCR</name>
<reference evidence="2 3" key="1">
    <citation type="submission" date="2019-03" db="EMBL/GenBank/DDBJ databases">
        <authorList>
            <consortium name="Pathogen Informatics"/>
        </authorList>
    </citation>
    <scope>NUCLEOTIDE SEQUENCE [LARGE SCALE GENOMIC DNA]</scope>
    <source>
        <strain evidence="2 3">NCTC12993</strain>
    </source>
</reference>
<evidence type="ECO:0000313" key="2">
    <source>
        <dbReference type="EMBL" id="VFS68082.1"/>
    </source>
</evidence>
<sequence>MTPASCTDTSLKRDTNTSGASLDTLPGAITRYSQPVLPLFLHHRSHVANGKVVVQLKTRRTRLCDLNQRLTPAVNIPDEDVVFGQAFR</sequence>
<evidence type="ECO:0000256" key="1">
    <source>
        <dbReference type="SAM" id="MobiDB-lite"/>
    </source>
</evidence>
<keyword evidence="3" id="KW-1185">Reference proteome</keyword>
<accession>A0A485B6V6</accession>
<dbReference type="AlphaFoldDB" id="A0A485B6V6"/>
<gene>
    <name evidence="2" type="ORF">NCTC12993_03885</name>
</gene>
<proteinExistence type="predicted"/>
<dbReference type="Proteomes" id="UP000401081">
    <property type="component" value="Unassembled WGS sequence"/>
</dbReference>
<evidence type="ECO:0000313" key="3">
    <source>
        <dbReference type="Proteomes" id="UP000401081"/>
    </source>
</evidence>
<organism evidence="2 3">
    <name type="scientific">Kluyvera cryocrescens</name>
    <name type="common">Kluyvera citrophila</name>
    <dbReference type="NCBI Taxonomy" id="580"/>
    <lineage>
        <taxon>Bacteria</taxon>
        <taxon>Pseudomonadati</taxon>
        <taxon>Pseudomonadota</taxon>
        <taxon>Gammaproteobacteria</taxon>
        <taxon>Enterobacterales</taxon>
        <taxon>Enterobacteriaceae</taxon>
        <taxon>Kluyvera</taxon>
    </lineage>
</organism>
<protein>
    <submittedName>
        <fullName evidence="2">Uncharacterized protein</fullName>
    </submittedName>
</protein>